<proteinExistence type="predicted"/>
<evidence type="ECO:0000313" key="3">
    <source>
        <dbReference type="Proteomes" id="UP001153269"/>
    </source>
</evidence>
<protein>
    <submittedName>
        <fullName evidence="2">Uncharacterized protein</fullName>
    </submittedName>
</protein>
<evidence type="ECO:0000313" key="2">
    <source>
        <dbReference type="EMBL" id="CAB1438846.1"/>
    </source>
</evidence>
<feature type="region of interest" description="Disordered" evidence="1">
    <location>
        <begin position="77"/>
        <end position="119"/>
    </location>
</feature>
<dbReference type="EMBL" id="CADEAL010002215">
    <property type="protein sequence ID" value="CAB1438846.1"/>
    <property type="molecule type" value="Genomic_DNA"/>
</dbReference>
<name>A0A9N7UTC5_PLEPL</name>
<gene>
    <name evidence="2" type="ORF">PLEPLA_LOCUS26712</name>
</gene>
<dbReference type="Proteomes" id="UP001153269">
    <property type="component" value="Unassembled WGS sequence"/>
</dbReference>
<organism evidence="2 3">
    <name type="scientific">Pleuronectes platessa</name>
    <name type="common">European plaice</name>
    <dbReference type="NCBI Taxonomy" id="8262"/>
    <lineage>
        <taxon>Eukaryota</taxon>
        <taxon>Metazoa</taxon>
        <taxon>Chordata</taxon>
        <taxon>Craniata</taxon>
        <taxon>Vertebrata</taxon>
        <taxon>Euteleostomi</taxon>
        <taxon>Actinopterygii</taxon>
        <taxon>Neopterygii</taxon>
        <taxon>Teleostei</taxon>
        <taxon>Neoteleostei</taxon>
        <taxon>Acanthomorphata</taxon>
        <taxon>Carangaria</taxon>
        <taxon>Pleuronectiformes</taxon>
        <taxon>Pleuronectoidei</taxon>
        <taxon>Pleuronectidae</taxon>
        <taxon>Pleuronectes</taxon>
    </lineage>
</organism>
<keyword evidence="3" id="KW-1185">Reference proteome</keyword>
<reference evidence="2" key="1">
    <citation type="submission" date="2020-03" db="EMBL/GenBank/DDBJ databases">
        <authorList>
            <person name="Weist P."/>
        </authorList>
    </citation>
    <scope>NUCLEOTIDE SEQUENCE</scope>
</reference>
<feature type="compositionally biased region" description="Basic and acidic residues" evidence="1">
    <location>
        <begin position="89"/>
        <end position="112"/>
    </location>
</feature>
<sequence length="119" mass="13111">MCPLSLLRSGFKESAHQVFMVSHGAGPRGLTLLPPSASINQLTGRAGSTGSLKGLFGDAAHRGVKVGTLHESRRFLRSSSREMIPSSVRRWERMKGEKRERRRQGPDGRRSEEVEEGPS</sequence>
<evidence type="ECO:0000256" key="1">
    <source>
        <dbReference type="SAM" id="MobiDB-lite"/>
    </source>
</evidence>
<accession>A0A9N7UTC5</accession>
<comment type="caution">
    <text evidence="2">The sequence shown here is derived from an EMBL/GenBank/DDBJ whole genome shotgun (WGS) entry which is preliminary data.</text>
</comment>
<dbReference type="AlphaFoldDB" id="A0A9N7UTC5"/>